<dbReference type="InterPro" id="IPR050645">
    <property type="entry name" value="Histidine_acid_phosphatase"/>
</dbReference>
<dbReference type="InParanoid" id="A0A2N3ND03"/>
<dbReference type="Gene3D" id="3.40.50.1240">
    <property type="entry name" value="Phosphoglycerate mutase-like"/>
    <property type="match status" value="1"/>
</dbReference>
<dbReference type="STRING" id="41688.A0A2N3ND03"/>
<dbReference type="InterPro" id="IPR033379">
    <property type="entry name" value="Acid_Pase_AS"/>
</dbReference>
<protein>
    <recommendedName>
        <fullName evidence="2">3-phytase</fullName>
        <ecNumber evidence="2">3.1.3.8</ecNumber>
    </recommendedName>
</protein>
<dbReference type="SUPFAM" id="SSF53254">
    <property type="entry name" value="Phosphoglycerate mutase-like"/>
    <property type="match status" value="1"/>
</dbReference>
<dbReference type="PANTHER" id="PTHR11567:SF110">
    <property type="entry name" value="2-PHOSPHOXYLOSE PHOSPHATASE 1"/>
    <property type="match status" value="1"/>
</dbReference>
<dbReference type="PROSITE" id="PS00616">
    <property type="entry name" value="HIS_ACID_PHOSPHAT_1"/>
    <property type="match status" value="1"/>
</dbReference>
<name>A0A2N3ND03_9PEZI</name>
<dbReference type="PANTHER" id="PTHR11567">
    <property type="entry name" value="ACID PHOSPHATASE-RELATED"/>
    <property type="match status" value="1"/>
</dbReference>
<keyword evidence="3" id="KW-0378">Hydrolase</keyword>
<dbReference type="InterPro" id="IPR000560">
    <property type="entry name" value="His_Pase_clade-2"/>
</dbReference>
<comment type="caution">
    <text evidence="4">The sequence shown here is derived from an EMBL/GenBank/DDBJ whole genome shotgun (WGS) entry which is preliminary data.</text>
</comment>
<dbReference type="EC" id="3.1.3.8" evidence="2"/>
<evidence type="ECO:0000256" key="2">
    <source>
        <dbReference type="ARBA" id="ARBA00012632"/>
    </source>
</evidence>
<organism evidence="4 5">
    <name type="scientific">Lomentospora prolificans</name>
    <dbReference type="NCBI Taxonomy" id="41688"/>
    <lineage>
        <taxon>Eukaryota</taxon>
        <taxon>Fungi</taxon>
        <taxon>Dikarya</taxon>
        <taxon>Ascomycota</taxon>
        <taxon>Pezizomycotina</taxon>
        <taxon>Sordariomycetes</taxon>
        <taxon>Hypocreomycetidae</taxon>
        <taxon>Microascales</taxon>
        <taxon>Microascaceae</taxon>
        <taxon>Lomentospora</taxon>
    </lineage>
</organism>
<dbReference type="VEuPathDB" id="FungiDB:jhhlp_002071"/>
<accession>A0A2N3ND03</accession>
<dbReference type="AlphaFoldDB" id="A0A2N3ND03"/>
<evidence type="ECO:0000256" key="1">
    <source>
        <dbReference type="ARBA" id="ARBA00005375"/>
    </source>
</evidence>
<dbReference type="Proteomes" id="UP000233524">
    <property type="component" value="Unassembled WGS sequence"/>
</dbReference>
<evidence type="ECO:0000313" key="5">
    <source>
        <dbReference type="Proteomes" id="UP000233524"/>
    </source>
</evidence>
<sequence length="528" mass="59437">MTINCIFTFASAQRIDFEIIIPIALTSVLGPAMTSLKPREPYSPAELQALYPSSLELRQVQVLLRHGERTPITSRFENTGLPAFWPYCRDVTTLRTALLNSRTDGFTGFEWKRHLETFASDEDDSPKLVWGPHGNVDSICDNGTLTDQGRRTTYALGTRLRSLYVDKLGFLPKTITSTDWMYLRATPIPRARESLQQAFLGLYPEEDRAPNLPAPAIISRNPAQETLYPNDLHCRRLAHLAREFSIRTAQRWNNSPELQYVNNKIGKWMPPHSPRVAIDSKPSLVGVLDTINATLAHGPATRLPAEFYDPKLLEIGEKLAIEEWFSGYAESNEYRKLGVGSLLGDIVQRMVVSCAQLPGVPPPELNARGDTQRPVKFAMSGCHDTTLAAALTSLGDRSALRKWPFFTSHIAFELFSRKEKALHADQAVNDELTKKPMGRISSLDKERWGDEEERALDGWFVRVRYNDEPIILPGCRKPGNHLDGDVSFCTLSAFKSIVDKFTPTNWRRECRANIDAPVFPEKPEPAGY</sequence>
<dbReference type="EMBL" id="NLAX01000008">
    <property type="protein sequence ID" value="PKS10320.1"/>
    <property type="molecule type" value="Genomic_DNA"/>
</dbReference>
<proteinExistence type="inferred from homology"/>
<dbReference type="GO" id="GO:0016158">
    <property type="term" value="F:inositol hexakisphosphate 3-phosphatase activity"/>
    <property type="evidence" value="ECO:0007669"/>
    <property type="project" value="UniProtKB-EC"/>
</dbReference>
<dbReference type="Pfam" id="PF00328">
    <property type="entry name" value="His_Phos_2"/>
    <property type="match status" value="1"/>
</dbReference>
<reference evidence="4 5" key="1">
    <citation type="journal article" date="2017" name="G3 (Bethesda)">
        <title>First Draft Genome Sequence of the Pathogenic Fungus Lomentospora prolificans (Formerly Scedosporium prolificans).</title>
        <authorList>
            <person name="Luo R."/>
            <person name="Zimin A."/>
            <person name="Workman R."/>
            <person name="Fan Y."/>
            <person name="Pertea G."/>
            <person name="Grossman N."/>
            <person name="Wear M.P."/>
            <person name="Jia B."/>
            <person name="Miller H."/>
            <person name="Casadevall A."/>
            <person name="Timp W."/>
            <person name="Zhang S.X."/>
            <person name="Salzberg S.L."/>
        </authorList>
    </citation>
    <scope>NUCLEOTIDE SEQUENCE [LARGE SCALE GENOMIC DNA]</scope>
    <source>
        <strain evidence="4 5">JHH-5317</strain>
    </source>
</reference>
<dbReference type="OrthoDB" id="10257284at2759"/>
<dbReference type="CDD" id="cd07061">
    <property type="entry name" value="HP_HAP_like"/>
    <property type="match status" value="1"/>
</dbReference>
<evidence type="ECO:0000256" key="3">
    <source>
        <dbReference type="ARBA" id="ARBA00022801"/>
    </source>
</evidence>
<comment type="similarity">
    <text evidence="1">Belongs to the histidine acid phosphatase family.</text>
</comment>
<gene>
    <name evidence="4" type="ORF">jhhlp_002071</name>
</gene>
<keyword evidence="5" id="KW-1185">Reference proteome</keyword>
<evidence type="ECO:0000313" key="4">
    <source>
        <dbReference type="EMBL" id="PKS10320.1"/>
    </source>
</evidence>
<dbReference type="InterPro" id="IPR029033">
    <property type="entry name" value="His_PPase_superfam"/>
</dbReference>